<dbReference type="Ensembl" id="ENSLACT00000003814.1">
    <property type="protein sequence ID" value="ENSLACP00000003780.1"/>
    <property type="gene ID" value="ENSLACG00000003368.1"/>
</dbReference>
<feature type="chain" id="PRO_5003579499" description="BPTI/Kunitz inhibitor domain-containing protein" evidence="6">
    <location>
        <begin position="22"/>
        <end position="400"/>
    </location>
</feature>
<dbReference type="InParanoid" id="H3A2A9"/>
<dbReference type="GO" id="GO:0004867">
    <property type="term" value="F:serine-type endopeptidase inhibitor activity"/>
    <property type="evidence" value="ECO:0007669"/>
    <property type="project" value="UniProtKB-KW"/>
</dbReference>
<accession>H3A2A9</accession>
<protein>
    <recommendedName>
        <fullName evidence="7">BPTI/Kunitz inhibitor domain-containing protein</fullName>
    </recommendedName>
</protein>
<dbReference type="PROSITE" id="PS00280">
    <property type="entry name" value="BPTI_KUNITZ_1"/>
    <property type="match status" value="3"/>
</dbReference>
<dbReference type="EMBL" id="AFYH01184103">
    <property type="status" value="NOT_ANNOTATED_CDS"/>
    <property type="molecule type" value="Genomic_DNA"/>
</dbReference>
<evidence type="ECO:0000256" key="5">
    <source>
        <dbReference type="SAM" id="Phobius"/>
    </source>
</evidence>
<dbReference type="Pfam" id="PF00014">
    <property type="entry name" value="Kunitz_BPTI"/>
    <property type="match status" value="4"/>
</dbReference>
<evidence type="ECO:0000256" key="6">
    <source>
        <dbReference type="SAM" id="SignalP"/>
    </source>
</evidence>
<dbReference type="EMBL" id="AFYH01184100">
    <property type="status" value="NOT_ANNOTATED_CDS"/>
    <property type="molecule type" value="Genomic_DNA"/>
</dbReference>
<dbReference type="InterPro" id="IPR002223">
    <property type="entry name" value="Kunitz_BPTI"/>
</dbReference>
<dbReference type="AlphaFoldDB" id="H3A2A9"/>
<keyword evidence="6" id="KW-0732">Signal</keyword>
<name>H3A2A9_LATCH</name>
<keyword evidence="5" id="KW-0472">Membrane</keyword>
<dbReference type="Bgee" id="ENSLACG00000003368">
    <property type="expression patterns" value="Expressed in muscle tissue"/>
</dbReference>
<keyword evidence="1" id="KW-0646">Protease inhibitor</keyword>
<proteinExistence type="predicted"/>
<organism evidence="8 9">
    <name type="scientific">Latimeria chalumnae</name>
    <name type="common">Coelacanth</name>
    <dbReference type="NCBI Taxonomy" id="7897"/>
    <lineage>
        <taxon>Eukaryota</taxon>
        <taxon>Metazoa</taxon>
        <taxon>Chordata</taxon>
        <taxon>Craniata</taxon>
        <taxon>Vertebrata</taxon>
        <taxon>Euteleostomi</taxon>
        <taxon>Coelacanthiformes</taxon>
        <taxon>Coelacanthidae</taxon>
        <taxon>Latimeria</taxon>
    </lineage>
</organism>
<reference evidence="8" key="2">
    <citation type="submission" date="2025-08" db="UniProtKB">
        <authorList>
            <consortium name="Ensembl"/>
        </authorList>
    </citation>
    <scope>IDENTIFICATION</scope>
</reference>
<evidence type="ECO:0000313" key="8">
    <source>
        <dbReference type="Ensembl" id="ENSLACP00000003780.1"/>
    </source>
</evidence>
<dbReference type="EMBL" id="AFYH01184104">
    <property type="status" value="NOT_ANNOTATED_CDS"/>
    <property type="molecule type" value="Genomic_DNA"/>
</dbReference>
<keyword evidence="9" id="KW-1185">Reference proteome</keyword>
<evidence type="ECO:0000256" key="1">
    <source>
        <dbReference type="ARBA" id="ARBA00022690"/>
    </source>
</evidence>
<feature type="region of interest" description="Disordered" evidence="4">
    <location>
        <begin position="99"/>
        <end position="120"/>
    </location>
</feature>
<dbReference type="PROSITE" id="PS50279">
    <property type="entry name" value="BPTI_KUNITZ_2"/>
    <property type="match status" value="4"/>
</dbReference>
<feature type="domain" description="BPTI/Kunitz inhibitor" evidence="7">
    <location>
        <begin position="243"/>
        <end position="293"/>
    </location>
</feature>
<dbReference type="Proteomes" id="UP000008672">
    <property type="component" value="Unassembled WGS sequence"/>
</dbReference>
<dbReference type="SMART" id="SM00131">
    <property type="entry name" value="KU"/>
    <property type="match status" value="4"/>
</dbReference>
<feature type="transmembrane region" description="Helical" evidence="5">
    <location>
        <begin position="351"/>
        <end position="375"/>
    </location>
</feature>
<feature type="region of interest" description="Disordered" evidence="4">
    <location>
        <begin position="304"/>
        <end position="326"/>
    </location>
</feature>
<evidence type="ECO:0000256" key="4">
    <source>
        <dbReference type="SAM" id="MobiDB-lite"/>
    </source>
</evidence>
<dbReference type="InterPro" id="IPR036880">
    <property type="entry name" value="Kunitz_BPTI_sf"/>
</dbReference>
<dbReference type="GeneTree" id="ENSGT00940000160348"/>
<evidence type="ECO:0000259" key="7">
    <source>
        <dbReference type="PROSITE" id="PS50279"/>
    </source>
</evidence>
<dbReference type="InterPro" id="IPR020901">
    <property type="entry name" value="Prtase_inh_Kunz-CS"/>
</dbReference>
<dbReference type="eggNOG" id="KOG4597">
    <property type="taxonomic scope" value="Eukaryota"/>
</dbReference>
<evidence type="ECO:0000313" key="9">
    <source>
        <dbReference type="Proteomes" id="UP000008672"/>
    </source>
</evidence>
<evidence type="ECO:0000256" key="3">
    <source>
        <dbReference type="ARBA" id="ARBA00023157"/>
    </source>
</evidence>
<dbReference type="EMBL" id="AFYH01184098">
    <property type="status" value="NOT_ANNOTATED_CDS"/>
    <property type="molecule type" value="Genomic_DNA"/>
</dbReference>
<dbReference type="Gene3D" id="4.10.410.10">
    <property type="entry name" value="Pancreatic trypsin inhibitor Kunitz domain"/>
    <property type="match status" value="4"/>
</dbReference>
<sequence length="400" mass="45192">MMMLNMLPLLLSFKFTEDCLAPPETGPCRAYFPRWYYDISSGTCKHFVYGGCTGNRNNFLQEEDCIKECVQNQERTIGLKQDAEENPFSEISQKSLVEQQPVQSSEVEKNGLPRVQGQRKQSKEYMSECLAPPETGPCRAYFPRWYYDVSSGTCKHFVYGGCSGNRNNFLQEEDCIKECVRSQEDCLAPPEIGLCRAYFPRWYYDVSSGTCKHFIYGGCNGNRNNFLQEEDCIKECVQSQEDCLAPPEIGPCRAYFPRWYYDISSGTCKHFIYSGCNGNRNNFLQEEDCIKECVRSQGADSAKSTTALLSPVNPEPANSSPGVGQEVKEENKVLLKTDRVVGGHPFPESGAVLPLALGLAITAFLLLMVACRLRLMRQKLRKARPITSEESDYLINGMYL</sequence>
<reference evidence="8" key="3">
    <citation type="submission" date="2025-09" db="UniProtKB">
        <authorList>
            <consortium name="Ensembl"/>
        </authorList>
    </citation>
    <scope>IDENTIFICATION</scope>
</reference>
<dbReference type="OMA" id="FPSEAEC"/>
<feature type="domain" description="BPTI/Kunitz inhibitor" evidence="7">
    <location>
        <begin position="19"/>
        <end position="69"/>
    </location>
</feature>
<dbReference type="PANTHER" id="PTHR47247:SF1">
    <property type="entry name" value="KUNITZ-TYPE PROTEASE INHIBITOR 2"/>
    <property type="match status" value="1"/>
</dbReference>
<dbReference type="STRING" id="7897.ENSLACP00000003780"/>
<evidence type="ECO:0000256" key="2">
    <source>
        <dbReference type="ARBA" id="ARBA00022900"/>
    </source>
</evidence>
<dbReference type="PRINTS" id="PR00759">
    <property type="entry name" value="BASICPTASE"/>
</dbReference>
<dbReference type="EMBL" id="AFYH01184101">
    <property type="status" value="NOT_ANNOTATED_CDS"/>
    <property type="molecule type" value="Genomic_DNA"/>
</dbReference>
<dbReference type="PANTHER" id="PTHR47247">
    <property type="entry name" value="KUNITZ-TYPE PROTEASE INHIBITOR 2"/>
    <property type="match status" value="1"/>
</dbReference>
<feature type="signal peptide" evidence="6">
    <location>
        <begin position="1"/>
        <end position="21"/>
    </location>
</feature>
<feature type="domain" description="BPTI/Kunitz inhibitor" evidence="7">
    <location>
        <begin position="129"/>
        <end position="179"/>
    </location>
</feature>
<dbReference type="HOGENOM" id="CLU_688790_0_0_1"/>
<keyword evidence="5" id="KW-1133">Transmembrane helix</keyword>
<dbReference type="SUPFAM" id="SSF57362">
    <property type="entry name" value="BPTI-like"/>
    <property type="match status" value="4"/>
</dbReference>
<reference evidence="9" key="1">
    <citation type="submission" date="2011-08" db="EMBL/GenBank/DDBJ databases">
        <title>The draft genome of Latimeria chalumnae.</title>
        <authorList>
            <person name="Di Palma F."/>
            <person name="Alfoldi J."/>
            <person name="Johnson J."/>
            <person name="Berlin A."/>
            <person name="Gnerre S."/>
            <person name="Jaffe D."/>
            <person name="MacCallum I."/>
            <person name="Young S."/>
            <person name="Walker B.J."/>
            <person name="Lander E."/>
            <person name="Lindblad-Toh K."/>
        </authorList>
    </citation>
    <scope>NUCLEOTIDE SEQUENCE [LARGE SCALE GENOMIC DNA]</scope>
    <source>
        <strain evidence="9">Wild caught</strain>
    </source>
</reference>
<dbReference type="EMBL" id="AFYH01184097">
    <property type="status" value="NOT_ANNOTATED_CDS"/>
    <property type="molecule type" value="Genomic_DNA"/>
</dbReference>
<keyword evidence="3" id="KW-1015">Disulfide bond</keyword>
<dbReference type="FunFam" id="4.10.410.10:FF:000006">
    <property type="entry name" value="Serine peptidase inhibitor, Kunitz type 1"/>
    <property type="match status" value="4"/>
</dbReference>
<feature type="domain" description="BPTI/Kunitz inhibitor" evidence="7">
    <location>
        <begin position="186"/>
        <end position="236"/>
    </location>
</feature>
<keyword evidence="5" id="KW-0812">Transmembrane</keyword>
<dbReference type="EMBL" id="AFYH01184102">
    <property type="status" value="NOT_ANNOTATED_CDS"/>
    <property type="molecule type" value="Genomic_DNA"/>
</dbReference>
<keyword evidence="2" id="KW-0722">Serine protease inhibitor</keyword>
<dbReference type="EMBL" id="AFYH01184099">
    <property type="status" value="NOT_ANNOTATED_CDS"/>
    <property type="molecule type" value="Genomic_DNA"/>
</dbReference>